<dbReference type="EMBL" id="LTDL01000038">
    <property type="protein sequence ID" value="OAG29974.1"/>
    <property type="molecule type" value="Genomic_DNA"/>
</dbReference>
<protein>
    <submittedName>
        <fullName evidence="2">Ubiquitin carboxyl-terminal hydrolase 7</fullName>
    </submittedName>
</protein>
<dbReference type="GO" id="GO:0004843">
    <property type="term" value="F:cysteine-type deubiquitinase activity"/>
    <property type="evidence" value="ECO:0007669"/>
    <property type="project" value="InterPro"/>
</dbReference>
<reference evidence="2 3" key="1">
    <citation type="submission" date="2016-02" db="EMBL/GenBank/DDBJ databases">
        <title>Discovery of a natural microsporidian pathogen with a broad tissue tropism in Caenorhabditis elegans.</title>
        <authorList>
            <person name="Luallen R.J."/>
            <person name="Reinke A.W."/>
            <person name="Tong L."/>
            <person name="Botts M.R."/>
            <person name="Felix M.-A."/>
            <person name="Troemel E.R."/>
        </authorList>
    </citation>
    <scope>NUCLEOTIDE SEQUENCE [LARGE SCALE GENOMIC DNA]</scope>
    <source>
        <strain evidence="2 3">JUm2807</strain>
    </source>
</reference>
<comment type="caution">
    <text evidence="2">The sequence shown here is derived from an EMBL/GenBank/DDBJ whole genome shotgun (WGS) entry which is preliminary data.</text>
</comment>
<dbReference type="GO" id="GO:0016579">
    <property type="term" value="P:protein deubiquitination"/>
    <property type="evidence" value="ECO:0007669"/>
    <property type="project" value="InterPro"/>
</dbReference>
<dbReference type="PANTHER" id="PTHR24006">
    <property type="entry name" value="UBIQUITIN CARBOXYL-TERMINAL HYDROLASE"/>
    <property type="match status" value="1"/>
</dbReference>
<dbReference type="InterPro" id="IPR038765">
    <property type="entry name" value="Papain-like_cys_pep_sf"/>
</dbReference>
<dbReference type="Proteomes" id="UP000185944">
    <property type="component" value="Unassembled WGS sequence"/>
</dbReference>
<organism evidence="2 3">
    <name type="scientific">Nematocida displodere</name>
    <dbReference type="NCBI Taxonomy" id="1805483"/>
    <lineage>
        <taxon>Eukaryota</taxon>
        <taxon>Fungi</taxon>
        <taxon>Fungi incertae sedis</taxon>
        <taxon>Microsporidia</taxon>
        <taxon>Nematocida</taxon>
    </lineage>
</organism>
<sequence>MSGACYNWDVEHRFGDKNQFGEYFTSHNFNWRLVMVSADRHLVFLEYFGYLPFEVFTTYTLHIKYEDGEEEEKEVIFAFDNYQSDFGTEISPKKTVNVRLEIKTAIRCYESPNDTPYAGMINLGSTCYLNSLTQTLFHIKGFERELFKQKPEGKTLEMQKLFYQMERETTYVDTLDFVKVFKLKESIDDQQDIQEFCKSLLDDLEKEAKGTPFFAYLEDTFYGSTASLIECEKGCKREITEKYNDIQLGVRSPFQQSTVETFEDALLEYINTTQLEEPNLYNCEKHGYVKATKKDYFKTFPPVLFFQLKRFNMNYETGHVYKVNDYFSFPDKIDLSPYTLEKGQKNVYSIYSVNVHHGDGMGEGHYYAYVRKGREWYKFNDCYVTKSSKSEAIRGTYGGRHEYKNKFNIANAYFLVYIKEEMEEELLNGQADFVPEVVKDLIERNMFMTEFAVISIYTPETVKGFWGLGALSLTNQYMCKGPVQTRLERAHTLNQLKARAKKALGLHTPGLDNVYLYSVTEEGAFSLLDEDAIKTIAHLPTTTIFAIEATGEIPREKSTLLFVKTEKAVEQPYDLKVVASVRDVYLVNREEKVSKWLDKYCNHLPTALLEKNGQVLEVDRDKTFSEIFEEDMPIIVLNSGKESLSEYFSEVSNYKIVTATVDEQIAVLLWVPRQWDGENLAKLLAEELRSEMFEVTCADEAAIAVTTKPGFVAVKCAFFGEETGNPNEVKMQTLIVPKTIQGSELIALVQKPDLAPKAKLKIIEAYAGKETVTVYRATEMVSPKPGAALTIQTISKKSYAEAAVKCEGVVVGYPFLINAGRKRSVMETKRKYVNGESLLVRVSPKKQTSLSDADTVKKICSSDKFIFTIHCLPKS</sequence>
<dbReference type="VEuPathDB" id="MicrosporidiaDB:NEDG_01521"/>
<dbReference type="GO" id="GO:0005634">
    <property type="term" value="C:nucleus"/>
    <property type="evidence" value="ECO:0007669"/>
    <property type="project" value="TreeGrafter"/>
</dbReference>
<dbReference type="SUPFAM" id="SSF54001">
    <property type="entry name" value="Cysteine proteinases"/>
    <property type="match status" value="1"/>
</dbReference>
<dbReference type="Pfam" id="PF00443">
    <property type="entry name" value="UCH"/>
    <property type="match status" value="1"/>
</dbReference>
<evidence type="ECO:0000313" key="2">
    <source>
        <dbReference type="EMBL" id="OAG29974.1"/>
    </source>
</evidence>
<dbReference type="RefSeq" id="XP_067544526.1">
    <property type="nucleotide sequence ID" value="XM_067688939.1"/>
</dbReference>
<proteinExistence type="predicted"/>
<keyword evidence="3" id="KW-1185">Reference proteome</keyword>
<gene>
    <name evidence="2" type="ORF">NEDG_01521</name>
</gene>
<dbReference type="STRING" id="1805483.A0A177EDE1"/>
<dbReference type="OrthoDB" id="289038at2759"/>
<keyword evidence="2" id="KW-0378">Hydrolase</keyword>
<accession>A0A177EDE1</accession>
<dbReference type="InterPro" id="IPR050164">
    <property type="entry name" value="Peptidase_C19"/>
</dbReference>
<dbReference type="InterPro" id="IPR028889">
    <property type="entry name" value="USP"/>
</dbReference>
<evidence type="ECO:0000259" key="1">
    <source>
        <dbReference type="PROSITE" id="PS50235"/>
    </source>
</evidence>
<dbReference type="InterPro" id="IPR001394">
    <property type="entry name" value="Peptidase_C19_UCH"/>
</dbReference>
<dbReference type="Gene3D" id="3.90.70.10">
    <property type="entry name" value="Cysteine proteinases"/>
    <property type="match status" value="1"/>
</dbReference>
<name>A0A177EDE1_9MICR</name>
<feature type="domain" description="USP" evidence="1">
    <location>
        <begin position="118"/>
        <end position="420"/>
    </location>
</feature>
<evidence type="ECO:0000313" key="3">
    <source>
        <dbReference type="Proteomes" id="UP000185944"/>
    </source>
</evidence>
<dbReference type="GeneID" id="93647871"/>
<dbReference type="AlphaFoldDB" id="A0A177EDE1"/>
<dbReference type="PROSITE" id="PS50235">
    <property type="entry name" value="USP_3"/>
    <property type="match status" value="1"/>
</dbReference>
<dbReference type="GO" id="GO:0005829">
    <property type="term" value="C:cytosol"/>
    <property type="evidence" value="ECO:0007669"/>
    <property type="project" value="TreeGrafter"/>
</dbReference>